<dbReference type="Pfam" id="PF02719">
    <property type="entry name" value="Polysacc_synt_2"/>
    <property type="match status" value="1"/>
</dbReference>
<reference evidence="3 4" key="1">
    <citation type="submission" date="2019-01" db="EMBL/GenBank/DDBJ databases">
        <title>Complete genome sequence of Cohnella hallensis HS21 isolated from Korean fir (Abies koreana) rhizospheric soil.</title>
        <authorList>
            <person name="Jiang L."/>
            <person name="Kang S.W."/>
            <person name="Kim S."/>
            <person name="Jung J."/>
            <person name="Kim C.Y."/>
            <person name="Kim D.H."/>
            <person name="Kim S.W."/>
            <person name="Lee J."/>
        </authorList>
    </citation>
    <scope>NUCLEOTIDE SEQUENCE [LARGE SCALE GENOMIC DNA]</scope>
    <source>
        <strain evidence="3 4">HS21</strain>
    </source>
</reference>
<dbReference type="EMBL" id="AP019400">
    <property type="protein sequence ID" value="BBI35654.1"/>
    <property type="molecule type" value="Genomic_DNA"/>
</dbReference>
<dbReference type="GO" id="GO:0003978">
    <property type="term" value="F:UDP-glucose 4-epimerase activity"/>
    <property type="evidence" value="ECO:0007669"/>
    <property type="project" value="InterPro"/>
</dbReference>
<sequence>MIRKRDFTGDIVDWTQETCFNTALTIIDASTVEGSPYQNYVASNDIVVTGVRHGEKWHEKLLTNEESMIAKELDSFYRIPADHRELNYSHDYVSEGISPYLDSEYSSCSARRLQISDIKSKLLTLDCIQEAMGNGGRNCH</sequence>
<dbReference type="GO" id="GO:0009103">
    <property type="term" value="P:lipopolysaccharide biosynthetic process"/>
    <property type="evidence" value="ECO:0007669"/>
    <property type="project" value="InterPro"/>
</dbReference>
<keyword evidence="4" id="KW-1185">Reference proteome</keyword>
<dbReference type="Proteomes" id="UP000289856">
    <property type="component" value="Chromosome"/>
</dbReference>
<dbReference type="InterPro" id="IPR003869">
    <property type="entry name" value="Polysac_CapD-like"/>
</dbReference>
<dbReference type="KEGG" id="cohn:KCTCHS21_50530"/>
<dbReference type="Gene3D" id="3.40.50.720">
    <property type="entry name" value="NAD(P)-binding Rossmann-like Domain"/>
    <property type="match status" value="1"/>
</dbReference>
<evidence type="ECO:0000313" key="3">
    <source>
        <dbReference type="EMBL" id="BBI35654.1"/>
    </source>
</evidence>
<proteinExistence type="predicted"/>
<gene>
    <name evidence="3" type="ORF">KCTCHS21_50530</name>
</gene>
<accession>A0A3T1DC90</accession>
<dbReference type="Pfam" id="PF08485">
    <property type="entry name" value="Polysacc_syn_2C"/>
    <property type="match status" value="1"/>
</dbReference>
<name>A0A3T1DC90_9BACL</name>
<dbReference type="AlphaFoldDB" id="A0A3T1DC90"/>
<dbReference type="InterPro" id="IPR013692">
    <property type="entry name" value="CapD_C"/>
</dbReference>
<dbReference type="RefSeq" id="WP_130614506.1">
    <property type="nucleotide sequence ID" value="NZ_AP019400.1"/>
</dbReference>
<dbReference type="OrthoDB" id="9769113at2"/>
<evidence type="ECO:0000259" key="1">
    <source>
        <dbReference type="Pfam" id="PF02719"/>
    </source>
</evidence>
<feature type="domain" description="Polysaccharide biosynthesis protein CapD-like" evidence="1">
    <location>
        <begin position="33"/>
        <end position="79"/>
    </location>
</feature>
<evidence type="ECO:0000313" key="4">
    <source>
        <dbReference type="Proteomes" id="UP000289856"/>
    </source>
</evidence>
<organism evidence="3 4">
    <name type="scientific">Cohnella abietis</name>
    <dbReference type="NCBI Taxonomy" id="2507935"/>
    <lineage>
        <taxon>Bacteria</taxon>
        <taxon>Bacillati</taxon>
        <taxon>Bacillota</taxon>
        <taxon>Bacilli</taxon>
        <taxon>Bacillales</taxon>
        <taxon>Paenibacillaceae</taxon>
        <taxon>Cohnella</taxon>
    </lineage>
</organism>
<protein>
    <submittedName>
        <fullName evidence="3">Uncharacterized protein</fullName>
    </submittedName>
</protein>
<evidence type="ECO:0000259" key="2">
    <source>
        <dbReference type="Pfam" id="PF08485"/>
    </source>
</evidence>
<feature type="domain" description="UDP-glucose 4-epimerase CapD C-terminal" evidence="2">
    <location>
        <begin position="82"/>
        <end position="129"/>
    </location>
</feature>